<organism evidence="2 3">
    <name type="scientific">Eruca vesicaria subsp. sativa</name>
    <name type="common">Garden rocket</name>
    <name type="synonym">Eruca sativa</name>
    <dbReference type="NCBI Taxonomy" id="29727"/>
    <lineage>
        <taxon>Eukaryota</taxon>
        <taxon>Viridiplantae</taxon>
        <taxon>Streptophyta</taxon>
        <taxon>Embryophyta</taxon>
        <taxon>Tracheophyta</taxon>
        <taxon>Spermatophyta</taxon>
        <taxon>Magnoliopsida</taxon>
        <taxon>eudicotyledons</taxon>
        <taxon>Gunneridae</taxon>
        <taxon>Pentapetalae</taxon>
        <taxon>rosids</taxon>
        <taxon>malvids</taxon>
        <taxon>Brassicales</taxon>
        <taxon>Brassicaceae</taxon>
        <taxon>Brassiceae</taxon>
        <taxon>Eruca</taxon>
    </lineage>
</organism>
<sequence length="157" mass="17201">MHFRCLKRKYRPEQHIVHKWKEALTCVSGKIGLTFDDKSLTESEFIGNLVKDILILLQAIPLEQAGNCLVKKLPVKGETSAMKTDSSISSKAQKGNVERPPEAKTKSFTGSNSLAPRAAIASGQGPTPTETGRITLKIPREPSKKCHDFGYGPRPTS</sequence>
<evidence type="ECO:0000256" key="1">
    <source>
        <dbReference type="SAM" id="MobiDB-lite"/>
    </source>
</evidence>
<comment type="caution">
    <text evidence="2">The sequence shown here is derived from an EMBL/GenBank/DDBJ whole genome shotgun (WGS) entry which is preliminary data.</text>
</comment>
<feature type="region of interest" description="Disordered" evidence="1">
    <location>
        <begin position="79"/>
        <end position="157"/>
    </location>
</feature>
<dbReference type="Proteomes" id="UP001642260">
    <property type="component" value="Unassembled WGS sequence"/>
</dbReference>
<proteinExistence type="predicted"/>
<name>A0ABC8LCJ7_ERUVS</name>
<reference evidence="2 3" key="1">
    <citation type="submission" date="2022-03" db="EMBL/GenBank/DDBJ databases">
        <authorList>
            <person name="Macdonald S."/>
            <person name="Ahmed S."/>
            <person name="Newling K."/>
        </authorList>
    </citation>
    <scope>NUCLEOTIDE SEQUENCE [LARGE SCALE GENOMIC DNA]</scope>
</reference>
<feature type="compositionally biased region" description="Basic and acidic residues" evidence="1">
    <location>
        <begin position="138"/>
        <end position="148"/>
    </location>
</feature>
<accession>A0ABC8LCJ7</accession>
<feature type="compositionally biased region" description="Polar residues" evidence="1">
    <location>
        <begin position="81"/>
        <end position="93"/>
    </location>
</feature>
<protein>
    <submittedName>
        <fullName evidence="2">Uncharacterized protein</fullName>
    </submittedName>
</protein>
<feature type="compositionally biased region" description="Basic and acidic residues" evidence="1">
    <location>
        <begin position="96"/>
        <end position="105"/>
    </location>
</feature>
<dbReference type="EMBL" id="CAKOAT010508487">
    <property type="protein sequence ID" value="CAH8381205.1"/>
    <property type="molecule type" value="Genomic_DNA"/>
</dbReference>
<keyword evidence="3" id="KW-1185">Reference proteome</keyword>
<dbReference type="AlphaFoldDB" id="A0ABC8LCJ7"/>
<evidence type="ECO:0000313" key="3">
    <source>
        <dbReference type="Proteomes" id="UP001642260"/>
    </source>
</evidence>
<gene>
    <name evidence="2" type="ORF">ERUC_LOCUS33688</name>
</gene>
<evidence type="ECO:0000313" key="2">
    <source>
        <dbReference type="EMBL" id="CAH8381205.1"/>
    </source>
</evidence>